<dbReference type="PANTHER" id="PTHR13376">
    <property type="entry name" value="INTRAFLAGELLAR TRANSPORT PROTEIN 46 HOMOLOG"/>
    <property type="match status" value="1"/>
</dbReference>
<name>A0AAN4Z7S9_9BILA</name>
<evidence type="ECO:0000313" key="9">
    <source>
        <dbReference type="EMBL" id="GMR32070.1"/>
    </source>
</evidence>
<dbReference type="GO" id="GO:0031514">
    <property type="term" value="C:motile cilium"/>
    <property type="evidence" value="ECO:0007669"/>
    <property type="project" value="TreeGrafter"/>
</dbReference>
<evidence type="ECO:0000256" key="6">
    <source>
        <dbReference type="ARBA" id="ARBA00023212"/>
    </source>
</evidence>
<evidence type="ECO:0000256" key="8">
    <source>
        <dbReference type="SAM" id="MobiDB-lite"/>
    </source>
</evidence>
<keyword evidence="7" id="KW-0966">Cell projection</keyword>
<evidence type="ECO:0000256" key="7">
    <source>
        <dbReference type="ARBA" id="ARBA00023273"/>
    </source>
</evidence>
<feature type="region of interest" description="Disordered" evidence="8">
    <location>
        <begin position="68"/>
        <end position="126"/>
    </location>
</feature>
<evidence type="ECO:0000256" key="5">
    <source>
        <dbReference type="ARBA" id="ARBA00023069"/>
    </source>
</evidence>
<dbReference type="GO" id="GO:0005815">
    <property type="term" value="C:microtubule organizing center"/>
    <property type="evidence" value="ECO:0007669"/>
    <property type="project" value="TreeGrafter"/>
</dbReference>
<dbReference type="GO" id="GO:0042073">
    <property type="term" value="P:intraciliary transport"/>
    <property type="evidence" value="ECO:0007669"/>
    <property type="project" value="InterPro"/>
</dbReference>
<comment type="subcellular location">
    <subcellularLocation>
        <location evidence="1">Cytoplasm</location>
        <location evidence="1">Cytoskeleton</location>
        <location evidence="1">Cilium basal body</location>
    </subcellularLocation>
</comment>
<dbReference type="EMBL" id="BTRK01000001">
    <property type="protein sequence ID" value="GMR32070.1"/>
    <property type="molecule type" value="Genomic_DNA"/>
</dbReference>
<reference evidence="10" key="1">
    <citation type="submission" date="2022-10" db="EMBL/GenBank/DDBJ databases">
        <title>Genome assembly of Pristionchus species.</title>
        <authorList>
            <person name="Yoshida K."/>
            <person name="Sommer R.J."/>
        </authorList>
    </citation>
    <scope>NUCLEOTIDE SEQUENCE [LARGE SCALE GENOMIC DNA]</scope>
    <source>
        <strain evidence="10">RS5460</strain>
    </source>
</reference>
<feature type="region of interest" description="Disordered" evidence="8">
    <location>
        <begin position="141"/>
        <end position="166"/>
    </location>
</feature>
<dbReference type="AlphaFoldDB" id="A0AAN4Z7S9"/>
<gene>
    <name evidence="9" type="ORF">PMAYCL1PPCAC_02265</name>
</gene>
<feature type="compositionally biased region" description="Acidic residues" evidence="8">
    <location>
        <begin position="145"/>
        <end position="157"/>
    </location>
</feature>
<keyword evidence="4" id="KW-0963">Cytoplasm</keyword>
<dbReference type="GO" id="GO:0060271">
    <property type="term" value="P:cilium assembly"/>
    <property type="evidence" value="ECO:0007669"/>
    <property type="project" value="TreeGrafter"/>
</dbReference>
<organism evidence="9 10">
    <name type="scientific">Pristionchus mayeri</name>
    <dbReference type="NCBI Taxonomy" id="1317129"/>
    <lineage>
        <taxon>Eukaryota</taxon>
        <taxon>Metazoa</taxon>
        <taxon>Ecdysozoa</taxon>
        <taxon>Nematoda</taxon>
        <taxon>Chromadorea</taxon>
        <taxon>Rhabditida</taxon>
        <taxon>Rhabditina</taxon>
        <taxon>Diplogasteromorpha</taxon>
        <taxon>Diplogasteroidea</taxon>
        <taxon>Neodiplogasteridae</taxon>
        <taxon>Pristionchus</taxon>
    </lineage>
</organism>
<evidence type="ECO:0000256" key="3">
    <source>
        <dbReference type="ARBA" id="ARBA00017206"/>
    </source>
</evidence>
<dbReference type="GO" id="GO:0030992">
    <property type="term" value="C:intraciliary transport particle B"/>
    <property type="evidence" value="ECO:0007669"/>
    <property type="project" value="TreeGrafter"/>
</dbReference>
<feature type="compositionally biased region" description="Polar residues" evidence="8">
    <location>
        <begin position="111"/>
        <end position="126"/>
    </location>
</feature>
<protein>
    <recommendedName>
        <fullName evidence="3">Intraflagellar transport protein 46 homolog</fullName>
    </recommendedName>
</protein>
<comment type="caution">
    <text evidence="9">The sequence shown here is derived from an EMBL/GenBank/DDBJ whole genome shotgun (WGS) entry which is preliminary data.</text>
</comment>
<evidence type="ECO:0000256" key="4">
    <source>
        <dbReference type="ARBA" id="ARBA00022490"/>
    </source>
</evidence>
<accession>A0AAN4Z7S9</accession>
<evidence type="ECO:0000256" key="1">
    <source>
        <dbReference type="ARBA" id="ARBA00004120"/>
    </source>
</evidence>
<sequence>RVPIFKEVDVPPEYETDEDRPIKGAEPPYPQMEADKQREEEHKKLMENVLNGSSDDSDHDGFSVHNRQIVRQSEYPDADYANPTAHSMVYPPGSPPAYYSGSDEEEGNGAPSISTYQPPDRSPVSSLMMNSTLPITKAMKKVAAEESDEEKEEDDEDGRFYPGGAAPMMKRKMMEGQGEKEDDRKWIESLNTDEKLLISYYESFKPEEIILDTLYTYIPIEYLPAVGEPDPFIKIPRPDMIDDNTGLLFLDEPASRQSDPVIVDMQMRTTIKDVEKKQEKPEGVPMKKLERADRNKEEIDKWIENIKELHRSRPTMSVHYSRGMPDVEKLMQEWPENVERSLKDLTLPTAELDVPLETFVDLVLNTVDIPVNKSRIESLHLLFSLYSEFKNSQHFRLGKTEESKPKADRLEL</sequence>
<feature type="region of interest" description="Disordered" evidence="8">
    <location>
        <begin position="1"/>
        <end position="41"/>
    </location>
</feature>
<dbReference type="Pfam" id="PF12317">
    <property type="entry name" value="IFT46_B_C"/>
    <property type="match status" value="1"/>
</dbReference>
<comment type="similarity">
    <text evidence="2">Belongs to the IFT46 family.</text>
</comment>
<keyword evidence="10" id="KW-1185">Reference proteome</keyword>
<dbReference type="Proteomes" id="UP001328107">
    <property type="component" value="Unassembled WGS sequence"/>
</dbReference>
<keyword evidence="6" id="KW-0206">Cytoskeleton</keyword>
<evidence type="ECO:0000256" key="2">
    <source>
        <dbReference type="ARBA" id="ARBA00007700"/>
    </source>
</evidence>
<evidence type="ECO:0000313" key="10">
    <source>
        <dbReference type="Proteomes" id="UP001328107"/>
    </source>
</evidence>
<dbReference type="PANTHER" id="PTHR13376:SF0">
    <property type="entry name" value="INTRAFLAGELLAR TRANSPORT PROTEIN 46 HOMOLOG"/>
    <property type="match status" value="1"/>
</dbReference>
<dbReference type="InterPro" id="IPR022088">
    <property type="entry name" value="Intraflagellar_transp_cmplxB"/>
</dbReference>
<feature type="non-terminal residue" evidence="9">
    <location>
        <position position="1"/>
    </location>
</feature>
<proteinExistence type="inferred from homology"/>
<keyword evidence="5" id="KW-0969">Cilium</keyword>